<dbReference type="InterPro" id="IPR007197">
    <property type="entry name" value="rSAM"/>
</dbReference>
<keyword evidence="3" id="KW-0949">S-adenosyl-L-methionine</keyword>
<comment type="caution">
    <text evidence="9">The sequence shown here is derived from an EMBL/GenBank/DDBJ whole genome shotgun (WGS) entry which is preliminary data.</text>
</comment>
<feature type="compositionally biased region" description="Acidic residues" evidence="7">
    <location>
        <begin position="215"/>
        <end position="228"/>
    </location>
</feature>
<feature type="domain" description="Radical SAM core" evidence="8">
    <location>
        <begin position="545"/>
        <end position="790"/>
    </location>
</feature>
<dbReference type="Proteomes" id="UP000186817">
    <property type="component" value="Unassembled WGS sequence"/>
</dbReference>
<sequence>MFEASASLQNARPAMSAGNKMGSFEQREKMLSDVNRIKQKGVSVCVSSQAGCALDCSFCDTGRGEANRTYKRALSLEPQLSKMAVHSAKVLAALLAAACLHWSVAEPDHEGNCAMQVGIRRKSGGDFGDDDTPAKVADSPKAPATEATAEEPAAEEPMAEETAPEEPAAEEPAAKEPEAKEPEAEESAVEEPAVEEPVAEIPDVEETPATIEPADPSEMEEPAVEEASDAGIYSDAAVGASGAKKHPAVKGHGKWAQAHKKEATNGKASAGKSVGGKKAGQWAGKSNHAKAAKANAADSDFVGVMIDRFLNKKVPPKNEDVSEHAPLVFMHQHRAGGTTMRKLLYNQSVNMKLSPHIMCSGGVSCREFKNNDAKAAVYGGQFCWRELMDSLPEKKVSCLTNFREPVARIQSCYHNRLVHTKKMLGLVGEEQLFTRSPEHRPIAPACMGKLEPSKLKSLLQNYGCVNELLGQCQSGSHDIAAIVIVIIITMPLPFRRLGHCGLKPADIKDKKARMLSWNTTLEHLAECVPVLVDKQETYAAAVKYFPQFKQVFWQMKKLKLNENENTEECAIPDTHLAVIKELASEVKPAANLPAWAIATQVASVVEAPVHSVVFMGMGEPLLNYTEVSQAILLLQQEEALSRRWALTVSTVGVAPRIESLAADHPEVALAVSLHAPTQELRAQLLPSSSRRWSLAEVMQAVQFHEDAVGRVPMFAYTLLPGVNDSEANASELAELLLERRSAGAPRPFVNLVPYNATEAGAAAGYEVPTAKQLQDFRMLLRSKGLRATVRWSTTEGRAMGAACGQLAARSAVASQKQATDVPGDAESAPPGEALLTWRLHRSRREEALAIVREHESELNPIHISAAFVTLARSTARHQAPKTGLWEDEGFRSLLRRTEELLAEHFSAQCCANVIWSLAKLRVKPGKDFKVLLFKAAEQEISNFWPRNLANSLWAAARLRCRASGIGAGFFHQAAGRLAVAAPKMTPVEISNSVWALAQIRVEGSADFLDAIDASCGQLRRWKPQDISNTLWALAEFHYKPSREFMESLASTSHAKLEQFKADELAMSLRSFVRLQLGRHGTEQHRAFSHLGVYLAFSDVSACSDTDQYRVNERPRYGPEWVMEVQHELSLQQYQRWQQQAQKAAFKERCAGKVVAHVLIPGPFLKEEDIQPPPNASRKLFKKSYSKDSNESISTTADDLPGEPRGETNKEVLDALPIGGGEQDCHAILVIVPLPTLLAC</sequence>
<keyword evidence="5" id="KW-0408">Iron</keyword>
<accession>A0A1Q9EKD5</accession>
<dbReference type="SUPFAM" id="SSF102114">
    <property type="entry name" value="Radical SAM enzymes"/>
    <property type="match status" value="1"/>
</dbReference>
<dbReference type="InterPro" id="IPR040072">
    <property type="entry name" value="Methyltransferase_A"/>
</dbReference>
<evidence type="ECO:0000256" key="2">
    <source>
        <dbReference type="ARBA" id="ARBA00022485"/>
    </source>
</evidence>
<dbReference type="GO" id="GO:0070475">
    <property type="term" value="P:rRNA base methylation"/>
    <property type="evidence" value="ECO:0007669"/>
    <property type="project" value="TreeGrafter"/>
</dbReference>
<evidence type="ECO:0000256" key="1">
    <source>
        <dbReference type="ARBA" id="ARBA00001966"/>
    </source>
</evidence>
<feature type="region of interest" description="Disordered" evidence="7">
    <location>
        <begin position="243"/>
        <end position="294"/>
    </location>
</feature>
<dbReference type="Gene3D" id="3.20.20.70">
    <property type="entry name" value="Aldolase class I"/>
    <property type="match status" value="2"/>
</dbReference>
<feature type="compositionally biased region" description="Acidic residues" evidence="7">
    <location>
        <begin position="148"/>
        <end position="169"/>
    </location>
</feature>
<dbReference type="GO" id="GO:0008168">
    <property type="term" value="F:methyltransferase activity"/>
    <property type="evidence" value="ECO:0007669"/>
    <property type="project" value="UniProtKB-KW"/>
</dbReference>
<dbReference type="AlphaFoldDB" id="A0A1Q9EKD5"/>
<dbReference type="PANTHER" id="PTHR30544">
    <property type="entry name" value="23S RRNA METHYLTRANSFERASE"/>
    <property type="match status" value="1"/>
</dbReference>
<feature type="region of interest" description="Disordered" evidence="7">
    <location>
        <begin position="1166"/>
        <end position="1207"/>
    </location>
</feature>
<dbReference type="InterPro" id="IPR058240">
    <property type="entry name" value="rSAM_sf"/>
</dbReference>
<feature type="compositionally biased region" description="Basic residues" evidence="7">
    <location>
        <begin position="243"/>
        <end position="253"/>
    </location>
</feature>
<keyword evidence="2" id="KW-0004">4Fe-4S</keyword>
<evidence type="ECO:0000259" key="8">
    <source>
        <dbReference type="PROSITE" id="PS51918"/>
    </source>
</evidence>
<dbReference type="GO" id="GO:0030488">
    <property type="term" value="P:tRNA methylation"/>
    <property type="evidence" value="ECO:0007669"/>
    <property type="project" value="TreeGrafter"/>
</dbReference>
<evidence type="ECO:0000313" key="9">
    <source>
        <dbReference type="EMBL" id="OLQ07880.1"/>
    </source>
</evidence>
<keyword evidence="6" id="KW-0411">Iron-sulfur</keyword>
<reference evidence="9 10" key="1">
    <citation type="submission" date="2016-02" db="EMBL/GenBank/DDBJ databases">
        <title>Genome analysis of coral dinoflagellate symbionts highlights evolutionary adaptations to a symbiotic lifestyle.</title>
        <authorList>
            <person name="Aranda M."/>
            <person name="Li Y."/>
            <person name="Liew Y.J."/>
            <person name="Baumgarten S."/>
            <person name="Simakov O."/>
            <person name="Wilson M."/>
            <person name="Piel J."/>
            <person name="Ashoor H."/>
            <person name="Bougouffa S."/>
            <person name="Bajic V.B."/>
            <person name="Ryu T."/>
            <person name="Ravasi T."/>
            <person name="Bayer T."/>
            <person name="Micklem G."/>
            <person name="Kim H."/>
            <person name="Bhak J."/>
            <person name="Lajeunesse T.C."/>
            <person name="Voolstra C.R."/>
        </authorList>
    </citation>
    <scope>NUCLEOTIDE SEQUENCE [LARGE SCALE GENOMIC DNA]</scope>
    <source>
        <strain evidence="9 10">CCMP2467</strain>
    </source>
</reference>
<dbReference type="GO" id="GO:0046872">
    <property type="term" value="F:metal ion binding"/>
    <property type="evidence" value="ECO:0007669"/>
    <property type="project" value="UniProtKB-KW"/>
</dbReference>
<feature type="compositionally biased region" description="Basic and acidic residues" evidence="7">
    <location>
        <begin position="172"/>
        <end position="182"/>
    </location>
</feature>
<keyword evidence="9" id="KW-0489">Methyltransferase</keyword>
<feature type="region of interest" description="Disordered" evidence="7">
    <location>
        <begin position="1"/>
        <end position="20"/>
    </location>
</feature>
<organism evidence="9 10">
    <name type="scientific">Symbiodinium microadriaticum</name>
    <name type="common">Dinoflagellate</name>
    <name type="synonym">Zooxanthella microadriatica</name>
    <dbReference type="NCBI Taxonomy" id="2951"/>
    <lineage>
        <taxon>Eukaryota</taxon>
        <taxon>Sar</taxon>
        <taxon>Alveolata</taxon>
        <taxon>Dinophyceae</taxon>
        <taxon>Suessiales</taxon>
        <taxon>Symbiodiniaceae</taxon>
        <taxon>Symbiodinium</taxon>
    </lineage>
</organism>
<proteinExistence type="predicted"/>
<dbReference type="PANTHER" id="PTHR30544:SF5">
    <property type="entry name" value="RADICAL SAM CORE DOMAIN-CONTAINING PROTEIN"/>
    <property type="match status" value="1"/>
</dbReference>
<dbReference type="EMBL" id="LSRX01000130">
    <property type="protein sequence ID" value="OLQ07880.1"/>
    <property type="molecule type" value="Genomic_DNA"/>
</dbReference>
<evidence type="ECO:0000256" key="6">
    <source>
        <dbReference type="ARBA" id="ARBA00023014"/>
    </source>
</evidence>
<evidence type="ECO:0000256" key="3">
    <source>
        <dbReference type="ARBA" id="ARBA00022691"/>
    </source>
</evidence>
<dbReference type="GO" id="GO:0051539">
    <property type="term" value="F:4 iron, 4 sulfur cluster binding"/>
    <property type="evidence" value="ECO:0007669"/>
    <property type="project" value="UniProtKB-KW"/>
</dbReference>
<protein>
    <submittedName>
        <fullName evidence="9">Putative dual-specificity RNA methyltransferase RlmN</fullName>
    </submittedName>
</protein>
<gene>
    <name evidence="9" type="primary">rlmN</name>
    <name evidence="9" type="ORF">AK812_SmicGene8677</name>
</gene>
<name>A0A1Q9EKD5_SYMMI</name>
<keyword evidence="9" id="KW-0808">Transferase</keyword>
<evidence type="ECO:0000256" key="7">
    <source>
        <dbReference type="SAM" id="MobiDB-lite"/>
    </source>
</evidence>
<dbReference type="InterPro" id="IPR027417">
    <property type="entry name" value="P-loop_NTPase"/>
</dbReference>
<dbReference type="CDD" id="cd01335">
    <property type="entry name" value="Radical_SAM"/>
    <property type="match status" value="1"/>
</dbReference>
<feature type="compositionally biased region" description="Acidic residues" evidence="7">
    <location>
        <begin position="183"/>
        <end position="206"/>
    </location>
</feature>
<keyword evidence="10" id="KW-1185">Reference proteome</keyword>
<dbReference type="InterPro" id="IPR013785">
    <property type="entry name" value="Aldolase_TIM"/>
</dbReference>
<feature type="region of interest" description="Disordered" evidence="7">
    <location>
        <begin position="124"/>
        <end position="228"/>
    </location>
</feature>
<keyword evidence="4" id="KW-0479">Metal-binding</keyword>
<comment type="cofactor">
    <cofactor evidence="1">
        <name>[4Fe-4S] cluster</name>
        <dbReference type="ChEBI" id="CHEBI:49883"/>
    </cofactor>
</comment>
<evidence type="ECO:0000256" key="4">
    <source>
        <dbReference type="ARBA" id="ARBA00022723"/>
    </source>
</evidence>
<dbReference type="OrthoDB" id="409510at2759"/>
<dbReference type="PROSITE" id="PS51918">
    <property type="entry name" value="RADICAL_SAM"/>
    <property type="match status" value="1"/>
</dbReference>
<evidence type="ECO:0000313" key="10">
    <source>
        <dbReference type="Proteomes" id="UP000186817"/>
    </source>
</evidence>
<feature type="compositionally biased region" description="Polar residues" evidence="7">
    <location>
        <begin position="1"/>
        <end position="10"/>
    </location>
</feature>
<evidence type="ECO:0000256" key="5">
    <source>
        <dbReference type="ARBA" id="ARBA00023004"/>
    </source>
</evidence>
<dbReference type="Gene3D" id="3.40.50.300">
    <property type="entry name" value="P-loop containing nucleotide triphosphate hydrolases"/>
    <property type="match status" value="1"/>
</dbReference>